<dbReference type="OrthoDB" id="6138663at2759"/>
<dbReference type="EC" id="2.8.2.-" evidence="1"/>
<dbReference type="SUPFAM" id="SSF52540">
    <property type="entry name" value="P-loop containing nucleoside triphosphate hydrolases"/>
    <property type="match status" value="1"/>
</dbReference>
<name>A0A401SWR8_CHIPU</name>
<feature type="signal peptide" evidence="2">
    <location>
        <begin position="1"/>
        <end position="24"/>
    </location>
</feature>
<sequence>MMECSWKTILLLVCASLGIQYTAIRSLTASINSRCPGTEPGKHCHSQWRGVSSCSGMTGPQANDQTPTRKHILIFATTRSGSSFLGQLFNQHPAIFYLYEPLYHVQQVFANSSTRVRNTLDRRALLGAHRDLLSNLYDCNLNFLENYMKPAPRDHETTAFFRRGASNALCEPPLCHWDRGSKEVIEYLCARRCRALNLTLASQVCRAHPHVAIKTVRIPEIKDIRLLSDDPRLDLKIIHLVRDPRGILASRMGTFTENFRAWKIWNATGRKPHSVDLSQIATTCNDLLNSAGTGLSRPPWLRGKYMLVRYEELAREPFKKTAEIYHFIGLDVDSQVKRWILHNTRATSGSTRNYKYTTTRNSSATAENWRLNLSFQIVQTVQQLCNDTLNQLGYQLVQSLKDLRNLSNSLVEPKIFAPFL</sequence>
<dbReference type="Pfam" id="PF00685">
    <property type="entry name" value="Sulfotransfer_1"/>
    <property type="match status" value="1"/>
</dbReference>
<keyword evidence="5" id="KW-1185">Reference proteome</keyword>
<organism evidence="4 5">
    <name type="scientific">Chiloscyllium punctatum</name>
    <name type="common">Brownbanded bambooshark</name>
    <name type="synonym">Hemiscyllium punctatum</name>
    <dbReference type="NCBI Taxonomy" id="137246"/>
    <lineage>
        <taxon>Eukaryota</taxon>
        <taxon>Metazoa</taxon>
        <taxon>Chordata</taxon>
        <taxon>Craniata</taxon>
        <taxon>Vertebrata</taxon>
        <taxon>Chondrichthyes</taxon>
        <taxon>Elasmobranchii</taxon>
        <taxon>Galeomorphii</taxon>
        <taxon>Galeoidea</taxon>
        <taxon>Orectolobiformes</taxon>
        <taxon>Hemiscylliidae</taxon>
        <taxon>Chiloscyllium</taxon>
    </lineage>
</organism>
<evidence type="ECO:0000256" key="2">
    <source>
        <dbReference type="SAM" id="SignalP"/>
    </source>
</evidence>
<dbReference type="InterPro" id="IPR000863">
    <property type="entry name" value="Sulfotransferase_dom"/>
</dbReference>
<dbReference type="InterPro" id="IPR051135">
    <property type="entry name" value="Gal/GlcNAc/GalNAc_ST"/>
</dbReference>
<dbReference type="GO" id="GO:0006790">
    <property type="term" value="P:sulfur compound metabolic process"/>
    <property type="evidence" value="ECO:0007669"/>
    <property type="project" value="TreeGrafter"/>
</dbReference>
<dbReference type="InterPro" id="IPR027417">
    <property type="entry name" value="P-loop_NTPase"/>
</dbReference>
<proteinExistence type="inferred from homology"/>
<dbReference type="GO" id="GO:0001517">
    <property type="term" value="F:N-acetylglucosamine 6-O-sulfotransferase activity"/>
    <property type="evidence" value="ECO:0007669"/>
    <property type="project" value="TreeGrafter"/>
</dbReference>
<evidence type="ECO:0000256" key="1">
    <source>
        <dbReference type="RuleBase" id="RU361155"/>
    </source>
</evidence>
<dbReference type="OMA" id="TCKDMVA"/>
<protein>
    <recommendedName>
        <fullName evidence="1">Sulfotransferase</fullName>
        <ecNumber evidence="1">2.8.2.-</ecNumber>
    </recommendedName>
</protein>
<dbReference type="EMBL" id="BEZZ01000636">
    <property type="protein sequence ID" value="GCC34849.1"/>
    <property type="molecule type" value="Genomic_DNA"/>
</dbReference>
<dbReference type="GO" id="GO:0006044">
    <property type="term" value="P:N-acetylglucosamine metabolic process"/>
    <property type="evidence" value="ECO:0007669"/>
    <property type="project" value="TreeGrafter"/>
</dbReference>
<keyword evidence="2" id="KW-0732">Signal</keyword>
<gene>
    <name evidence="4" type="ORF">chiPu_0013326</name>
</gene>
<feature type="domain" description="Sulfotransferase" evidence="3">
    <location>
        <begin position="70"/>
        <end position="392"/>
    </location>
</feature>
<dbReference type="STRING" id="137246.A0A401SWR8"/>
<evidence type="ECO:0000313" key="4">
    <source>
        <dbReference type="EMBL" id="GCC34849.1"/>
    </source>
</evidence>
<dbReference type="PANTHER" id="PTHR10704">
    <property type="entry name" value="CARBOHYDRATE SULFOTRANSFERASE"/>
    <property type="match status" value="1"/>
</dbReference>
<comment type="similarity">
    <text evidence="1">Belongs to the sulfotransferase 1 family.</text>
</comment>
<accession>A0A401SWR8</accession>
<evidence type="ECO:0000259" key="3">
    <source>
        <dbReference type="Pfam" id="PF00685"/>
    </source>
</evidence>
<dbReference type="Proteomes" id="UP000287033">
    <property type="component" value="Unassembled WGS sequence"/>
</dbReference>
<dbReference type="Gene3D" id="3.40.50.300">
    <property type="entry name" value="P-loop containing nucleotide triphosphate hydrolases"/>
    <property type="match status" value="1"/>
</dbReference>
<keyword evidence="1" id="KW-0808">Transferase</keyword>
<reference evidence="4 5" key="1">
    <citation type="journal article" date="2018" name="Nat. Ecol. Evol.">
        <title>Shark genomes provide insights into elasmobranch evolution and the origin of vertebrates.</title>
        <authorList>
            <person name="Hara Y"/>
            <person name="Yamaguchi K"/>
            <person name="Onimaru K"/>
            <person name="Kadota M"/>
            <person name="Koyanagi M"/>
            <person name="Keeley SD"/>
            <person name="Tatsumi K"/>
            <person name="Tanaka K"/>
            <person name="Motone F"/>
            <person name="Kageyama Y"/>
            <person name="Nozu R"/>
            <person name="Adachi N"/>
            <person name="Nishimura O"/>
            <person name="Nakagawa R"/>
            <person name="Tanegashima C"/>
            <person name="Kiyatake I"/>
            <person name="Matsumoto R"/>
            <person name="Murakumo K"/>
            <person name="Nishida K"/>
            <person name="Terakita A"/>
            <person name="Kuratani S"/>
            <person name="Sato K"/>
            <person name="Hyodo S Kuraku.S."/>
        </authorList>
    </citation>
    <scope>NUCLEOTIDE SEQUENCE [LARGE SCALE GENOMIC DNA]</scope>
</reference>
<comment type="caution">
    <text evidence="4">The sequence shown here is derived from an EMBL/GenBank/DDBJ whole genome shotgun (WGS) entry which is preliminary data.</text>
</comment>
<dbReference type="AlphaFoldDB" id="A0A401SWR8"/>
<dbReference type="PANTHER" id="PTHR10704:SF66">
    <property type="entry name" value="SULFOTRANSFERASE"/>
    <property type="match status" value="1"/>
</dbReference>
<feature type="chain" id="PRO_5019172364" description="Sulfotransferase" evidence="2">
    <location>
        <begin position="25"/>
        <end position="420"/>
    </location>
</feature>
<evidence type="ECO:0000313" key="5">
    <source>
        <dbReference type="Proteomes" id="UP000287033"/>
    </source>
</evidence>